<protein>
    <submittedName>
        <fullName evidence="1">Uncharacterized protein</fullName>
    </submittedName>
</protein>
<comment type="caution">
    <text evidence="1">The sequence shown here is derived from an EMBL/GenBank/DDBJ whole genome shotgun (WGS) entry which is preliminary data.</text>
</comment>
<dbReference type="STRING" id="314265.R2601_03418"/>
<reference evidence="1 2" key="1">
    <citation type="journal article" date="2010" name="J. Bacteriol.">
        <title>Genome sequences of Pelagibaca bermudensis HTCC2601T and Maritimibacter alkaliphilus HTCC2654T, the type strains of two marine Roseobacter genera.</title>
        <authorList>
            <person name="Thrash J.C."/>
            <person name="Cho J.C."/>
            <person name="Ferriera S."/>
            <person name="Johnson J."/>
            <person name="Vergin K.L."/>
            <person name="Giovannoni S.J."/>
        </authorList>
    </citation>
    <scope>NUCLEOTIDE SEQUENCE [LARGE SCALE GENOMIC DNA]</scope>
    <source>
        <strain evidence="2">DSM 26914 / JCM 13377 / KCTC 12554 / HTCC2601</strain>
    </source>
</reference>
<dbReference type="Proteomes" id="UP000006230">
    <property type="component" value="Unassembled WGS sequence"/>
</dbReference>
<keyword evidence="2" id="KW-1185">Reference proteome</keyword>
<evidence type="ECO:0000313" key="1">
    <source>
        <dbReference type="EMBL" id="EAU48590.1"/>
    </source>
</evidence>
<name>Q0FWG2_SALBH</name>
<dbReference type="HOGENOM" id="CLU_3366415_0_0_5"/>
<organism evidence="1 2">
    <name type="scientific">Salipiger bermudensis (strain DSM 26914 / JCM 13377 / KCTC 12554 / HTCC2601)</name>
    <name type="common">Pelagibaca bermudensis</name>
    <dbReference type="NCBI Taxonomy" id="314265"/>
    <lineage>
        <taxon>Bacteria</taxon>
        <taxon>Pseudomonadati</taxon>
        <taxon>Pseudomonadota</taxon>
        <taxon>Alphaproteobacteria</taxon>
        <taxon>Rhodobacterales</taxon>
        <taxon>Roseobacteraceae</taxon>
        <taxon>Salipiger</taxon>
    </lineage>
</organism>
<dbReference type="EMBL" id="AATQ01000001">
    <property type="protein sequence ID" value="EAU48590.1"/>
    <property type="molecule type" value="Genomic_DNA"/>
</dbReference>
<dbReference type="AlphaFoldDB" id="Q0FWG2"/>
<sequence length="35" mass="4186">MHPPTFCWTARASRHRQILLPETAPALRRLWEELT</sequence>
<gene>
    <name evidence="1" type="ORF">R2601_03418</name>
</gene>
<evidence type="ECO:0000313" key="2">
    <source>
        <dbReference type="Proteomes" id="UP000006230"/>
    </source>
</evidence>
<accession>Q0FWG2</accession>
<proteinExistence type="predicted"/>